<organism evidence="2 3">
    <name type="scientific">Acropora cervicornis</name>
    <name type="common">Staghorn coral</name>
    <dbReference type="NCBI Taxonomy" id="6130"/>
    <lineage>
        <taxon>Eukaryota</taxon>
        <taxon>Metazoa</taxon>
        <taxon>Cnidaria</taxon>
        <taxon>Anthozoa</taxon>
        <taxon>Hexacorallia</taxon>
        <taxon>Scleractinia</taxon>
        <taxon>Astrocoeniina</taxon>
        <taxon>Acroporidae</taxon>
        <taxon>Acropora</taxon>
    </lineage>
</organism>
<comment type="caution">
    <text evidence="2">The sequence shown here is derived from an EMBL/GenBank/DDBJ whole genome shotgun (WGS) entry which is preliminary data.</text>
</comment>
<keyword evidence="1" id="KW-0472">Membrane</keyword>
<dbReference type="EMBL" id="JARQWQ010000048">
    <property type="protein sequence ID" value="KAK2557734.1"/>
    <property type="molecule type" value="Genomic_DNA"/>
</dbReference>
<sequence>MNDPNRNYLENASLSTTSEAECSLDVAHGIALITVNAMIALFGTFGNVLVCVAVFTNTVLRQSSSYLLGSLESRGSNCFPDLRATFLRHFDPEKFV</sequence>
<gene>
    <name evidence="2" type="ORF">P5673_020099</name>
</gene>
<dbReference type="Proteomes" id="UP001249851">
    <property type="component" value="Unassembled WGS sequence"/>
</dbReference>
<reference evidence="2" key="2">
    <citation type="journal article" date="2023" name="Science">
        <title>Genomic signatures of disease resistance in endangered staghorn corals.</title>
        <authorList>
            <person name="Vollmer S.V."/>
            <person name="Selwyn J.D."/>
            <person name="Despard B.A."/>
            <person name="Roesel C.L."/>
        </authorList>
    </citation>
    <scope>NUCLEOTIDE SEQUENCE</scope>
    <source>
        <strain evidence="2">K2</strain>
    </source>
</reference>
<accession>A0AAD9V1D8</accession>
<dbReference type="AlphaFoldDB" id="A0AAD9V1D8"/>
<reference evidence="2" key="1">
    <citation type="journal article" date="2023" name="G3 (Bethesda)">
        <title>Whole genome assembly and annotation of the endangered Caribbean coral Acropora cervicornis.</title>
        <authorList>
            <person name="Selwyn J.D."/>
            <person name="Vollmer S.V."/>
        </authorList>
    </citation>
    <scope>NUCLEOTIDE SEQUENCE</scope>
    <source>
        <strain evidence="2">K2</strain>
    </source>
</reference>
<name>A0AAD9V1D8_ACRCE</name>
<evidence type="ECO:0000313" key="3">
    <source>
        <dbReference type="Proteomes" id="UP001249851"/>
    </source>
</evidence>
<keyword evidence="1" id="KW-0812">Transmembrane</keyword>
<dbReference type="CDD" id="cd00637">
    <property type="entry name" value="7tm_classA_rhodopsin-like"/>
    <property type="match status" value="1"/>
</dbReference>
<keyword evidence="1" id="KW-1133">Transmembrane helix</keyword>
<evidence type="ECO:0000313" key="2">
    <source>
        <dbReference type="EMBL" id="KAK2557734.1"/>
    </source>
</evidence>
<dbReference type="Gene3D" id="1.20.1070.10">
    <property type="entry name" value="Rhodopsin 7-helix transmembrane proteins"/>
    <property type="match status" value="1"/>
</dbReference>
<protein>
    <submittedName>
        <fullName evidence="2">Uncharacterized protein</fullName>
    </submittedName>
</protein>
<keyword evidence="3" id="KW-1185">Reference proteome</keyword>
<feature type="transmembrane region" description="Helical" evidence="1">
    <location>
        <begin position="30"/>
        <end position="55"/>
    </location>
</feature>
<proteinExistence type="predicted"/>
<evidence type="ECO:0000256" key="1">
    <source>
        <dbReference type="SAM" id="Phobius"/>
    </source>
</evidence>
<dbReference type="SUPFAM" id="SSF81321">
    <property type="entry name" value="Family A G protein-coupled receptor-like"/>
    <property type="match status" value="1"/>
</dbReference>